<feature type="chain" id="PRO_5038811380" description="Fibronectin type-III domain-containing protein" evidence="2">
    <location>
        <begin position="28"/>
        <end position="324"/>
    </location>
</feature>
<keyword evidence="1" id="KW-0472">Membrane</keyword>
<evidence type="ECO:0000259" key="3">
    <source>
        <dbReference type="PROSITE" id="PS50853"/>
    </source>
</evidence>
<dbReference type="OMA" id="QWDSPAF"/>
<dbReference type="InterPro" id="IPR013783">
    <property type="entry name" value="Ig-like_fold"/>
</dbReference>
<feature type="domain" description="Fibronectin type-III" evidence="3">
    <location>
        <begin position="29"/>
        <end position="124"/>
    </location>
</feature>
<keyword evidence="2" id="KW-0732">Signal</keyword>
<comment type="caution">
    <text evidence="4">The sequence shown here is derived from an EMBL/GenBank/DDBJ whole genome shotgun (WGS) entry which is preliminary data.</text>
</comment>
<dbReference type="EMBL" id="JAFIRN010000003">
    <property type="protein sequence ID" value="KAG5852382.1"/>
    <property type="molecule type" value="Genomic_DNA"/>
</dbReference>
<reference evidence="4" key="1">
    <citation type="submission" date="2021-01" db="EMBL/GenBank/DDBJ databases">
        <title>A chromosome-scale assembly of European eel, Anguilla anguilla.</title>
        <authorList>
            <person name="Henkel C."/>
            <person name="Jong-Raadsen S.A."/>
            <person name="Dufour S."/>
            <person name="Weltzien F.-A."/>
            <person name="Palstra A.P."/>
            <person name="Pelster B."/>
            <person name="Spaink H.P."/>
            <person name="Van Den Thillart G.E."/>
            <person name="Jansen H."/>
            <person name="Zahm M."/>
            <person name="Klopp C."/>
            <person name="Cedric C."/>
            <person name="Louis A."/>
            <person name="Berthelot C."/>
            <person name="Parey E."/>
            <person name="Roest Crollius H."/>
            <person name="Montfort J."/>
            <person name="Robinson-Rechavi M."/>
            <person name="Bucao C."/>
            <person name="Bouchez O."/>
            <person name="Gislard M."/>
            <person name="Lluch J."/>
            <person name="Milhes M."/>
            <person name="Lampietro C."/>
            <person name="Lopez Roques C."/>
            <person name="Donnadieu C."/>
            <person name="Braasch I."/>
            <person name="Desvignes T."/>
            <person name="Postlethwait J."/>
            <person name="Bobe J."/>
            <person name="Guiguen Y."/>
            <person name="Dirks R."/>
        </authorList>
    </citation>
    <scope>NUCLEOTIDE SEQUENCE</scope>
    <source>
        <strain evidence="4">Tag_6206</strain>
        <tissue evidence="4">Liver</tissue>
    </source>
</reference>
<dbReference type="GO" id="GO:0005886">
    <property type="term" value="C:plasma membrane"/>
    <property type="evidence" value="ECO:0007669"/>
    <property type="project" value="TreeGrafter"/>
</dbReference>
<dbReference type="OrthoDB" id="8724082at2759"/>
<dbReference type="Gene3D" id="2.60.40.10">
    <property type="entry name" value="Immunoglobulins"/>
    <property type="match status" value="2"/>
</dbReference>
<dbReference type="PANTHER" id="PTHR20859:SF46">
    <property type="entry name" value="INTERFERON GAMMA RECEPTOR 2"/>
    <property type="match status" value="1"/>
</dbReference>
<evidence type="ECO:0000256" key="2">
    <source>
        <dbReference type="SAM" id="SignalP"/>
    </source>
</evidence>
<dbReference type="PANTHER" id="PTHR20859">
    <property type="entry name" value="INTERFERON/INTERLEUKIN RECEPTOR"/>
    <property type="match status" value="1"/>
</dbReference>
<gene>
    <name evidence="4" type="ORF">ANANG_G00061800</name>
</gene>
<evidence type="ECO:0000313" key="5">
    <source>
        <dbReference type="Proteomes" id="UP001044222"/>
    </source>
</evidence>
<dbReference type="InterPro" id="IPR003961">
    <property type="entry name" value="FN3_dom"/>
</dbReference>
<feature type="transmembrane region" description="Helical" evidence="1">
    <location>
        <begin position="234"/>
        <end position="262"/>
    </location>
</feature>
<dbReference type="InterPro" id="IPR050650">
    <property type="entry name" value="Type-II_Cytokine-TF_Rcpt"/>
</dbReference>
<proteinExistence type="predicted"/>
<dbReference type="SUPFAM" id="SSF49265">
    <property type="entry name" value="Fibronectin type III"/>
    <property type="match status" value="2"/>
</dbReference>
<keyword evidence="1" id="KW-1133">Transmembrane helix</keyword>
<name>A0A9D3MR74_ANGAN</name>
<dbReference type="PROSITE" id="PS50853">
    <property type="entry name" value="FN3"/>
    <property type="match status" value="1"/>
</dbReference>
<dbReference type="AlphaFoldDB" id="A0A9D3MR74"/>
<dbReference type="Proteomes" id="UP001044222">
    <property type="component" value="Unassembled WGS sequence"/>
</dbReference>
<evidence type="ECO:0000313" key="4">
    <source>
        <dbReference type="EMBL" id="KAG5852382.1"/>
    </source>
</evidence>
<dbReference type="Pfam" id="PF09294">
    <property type="entry name" value="Interfer-bind"/>
    <property type="match status" value="1"/>
</dbReference>
<accession>A0A9D3MR74</accession>
<dbReference type="CDD" id="cd00063">
    <property type="entry name" value="FN3"/>
    <property type="match status" value="1"/>
</dbReference>
<keyword evidence="1" id="KW-0812">Transmembrane</keyword>
<dbReference type="GO" id="GO:0004896">
    <property type="term" value="F:cytokine receptor activity"/>
    <property type="evidence" value="ECO:0007669"/>
    <property type="project" value="TreeGrafter"/>
</dbReference>
<sequence length="324" mass="36663">MDCAERIMVSWIICVLTALCTISVVLASVPQPENVRVTSINMDVVLEWDPPQPSSGNLTYTAGFTPEYRSVSGLRIVCQNQSERSCDFTDHLSNFGIYTFYVRAEFQTETSHWVNASEFAIDKDTLIGAPTVRLSSKAGNLEVDIQDPVTRNPGGLRTVYDHVCFNVRYWEKNKMENATVLNCEQQNSLVLSSELKPRTRYCVQAQVYIPSYEKTSDFSRVMCETITDGRAEPWLIVTVMVCSLLVMAVTVLLLFLIGWYGYKGIKFMFPKAKLPEHFKQYLVEPPHSYIFLAMQNSSQPEEKCHEVCILSELTEGTESEGTPL</sequence>
<dbReference type="Pfam" id="PF01108">
    <property type="entry name" value="Tissue_fac"/>
    <property type="match status" value="1"/>
</dbReference>
<keyword evidence="5" id="KW-1185">Reference proteome</keyword>
<dbReference type="InterPro" id="IPR015373">
    <property type="entry name" value="Interferon/interleukin_rcp_dom"/>
</dbReference>
<organism evidence="4 5">
    <name type="scientific">Anguilla anguilla</name>
    <name type="common">European freshwater eel</name>
    <name type="synonym">Muraena anguilla</name>
    <dbReference type="NCBI Taxonomy" id="7936"/>
    <lineage>
        <taxon>Eukaryota</taxon>
        <taxon>Metazoa</taxon>
        <taxon>Chordata</taxon>
        <taxon>Craniata</taxon>
        <taxon>Vertebrata</taxon>
        <taxon>Euteleostomi</taxon>
        <taxon>Actinopterygii</taxon>
        <taxon>Neopterygii</taxon>
        <taxon>Teleostei</taxon>
        <taxon>Anguilliformes</taxon>
        <taxon>Anguillidae</taxon>
        <taxon>Anguilla</taxon>
    </lineage>
</organism>
<protein>
    <recommendedName>
        <fullName evidence="3">Fibronectin type-III domain-containing protein</fullName>
    </recommendedName>
</protein>
<dbReference type="InterPro" id="IPR036116">
    <property type="entry name" value="FN3_sf"/>
</dbReference>
<evidence type="ECO:0000256" key="1">
    <source>
        <dbReference type="SAM" id="Phobius"/>
    </source>
</evidence>
<feature type="signal peptide" evidence="2">
    <location>
        <begin position="1"/>
        <end position="27"/>
    </location>
</feature>